<evidence type="ECO:0000256" key="1">
    <source>
        <dbReference type="SAM" id="Phobius"/>
    </source>
</evidence>
<keyword evidence="1" id="KW-0472">Membrane</keyword>
<comment type="caution">
    <text evidence="3">The sequence shown here is derived from an EMBL/GenBank/DDBJ whole genome shotgun (WGS) entry which is preliminary data.</text>
</comment>
<evidence type="ECO:0000313" key="3">
    <source>
        <dbReference type="EMBL" id="CAF1203147.1"/>
    </source>
</evidence>
<accession>A0A8S2EEG2</accession>
<feature type="domain" description="Apple" evidence="2">
    <location>
        <begin position="13"/>
        <end position="95"/>
    </location>
</feature>
<evidence type="ECO:0000313" key="5">
    <source>
        <dbReference type="Proteomes" id="UP000677228"/>
    </source>
</evidence>
<gene>
    <name evidence="3" type="ORF">OVA965_LOCUS24085</name>
    <name evidence="4" type="ORF">TMI583_LOCUS24805</name>
</gene>
<keyword evidence="1" id="KW-0812">Transmembrane</keyword>
<proteinExistence type="predicted"/>
<feature type="transmembrane region" description="Helical" evidence="1">
    <location>
        <begin position="451"/>
        <end position="473"/>
    </location>
</feature>
<dbReference type="AlphaFoldDB" id="A0A8S2EEG2"/>
<dbReference type="Proteomes" id="UP000682733">
    <property type="component" value="Unassembled WGS sequence"/>
</dbReference>
<dbReference type="PROSITE" id="PS50948">
    <property type="entry name" value="PAN"/>
    <property type="match status" value="1"/>
</dbReference>
<protein>
    <recommendedName>
        <fullName evidence="2">Apple domain-containing protein</fullName>
    </recommendedName>
</protein>
<organism evidence="3 5">
    <name type="scientific">Didymodactylos carnosus</name>
    <dbReference type="NCBI Taxonomy" id="1234261"/>
    <lineage>
        <taxon>Eukaryota</taxon>
        <taxon>Metazoa</taxon>
        <taxon>Spiralia</taxon>
        <taxon>Gnathifera</taxon>
        <taxon>Rotifera</taxon>
        <taxon>Eurotatoria</taxon>
        <taxon>Bdelloidea</taxon>
        <taxon>Philodinida</taxon>
        <taxon>Philodinidae</taxon>
        <taxon>Didymodactylos</taxon>
    </lineage>
</organism>
<name>A0A8S2EEG2_9BILA</name>
<dbReference type="EMBL" id="CAJOBA010035893">
    <property type="protein sequence ID" value="CAF4012865.1"/>
    <property type="molecule type" value="Genomic_DNA"/>
</dbReference>
<dbReference type="SUPFAM" id="SSF57414">
    <property type="entry name" value="Hairpin loop containing domain-like"/>
    <property type="match status" value="1"/>
</dbReference>
<evidence type="ECO:0000313" key="4">
    <source>
        <dbReference type="EMBL" id="CAF4012865.1"/>
    </source>
</evidence>
<sequence length="479" mass="55968">MLNTQSSRTIEDCFYEKLLGTSLHGHNYVHERWHTEYDCFSKCLNQSNSNYTCKSFENWFGNDKTSLCVQANISFRESPQLLEKNSYVNYYEISCVKDTKAVRLISISCPGDHLDITVVLNGIDPNYVYLGGVCKPSWSNQSHALFSTNVDRCSLVNNFLCILSNSEIRGKLCWDSVYDQTTSKKYERYFSCPSDIHRIRTYSSTSSTFIDTIRTSTISMIYNTNDRELLPSSKISLLATIETDSQQCNVPCTISIFSSLNVIIETDFVSLQGDEIMHEKYFDYHFWIESCDLLPLSPYTKYIHPQRLIFRNCPTDPSLIFLGNNTIHSFSFNFNVHSILKESVYVYIQCQILFYDNTVMNNDHFDKLNNSCAHHLSHRLKLFLNYKQQQYHHRYDINDRFYSFYNLTKSHTDKAKYYQKLKLYNSSHFYTSMQSFLQPDDTLKSVNDSGILSFFIIPSDILILMFIFCTIILKQRFTP</sequence>
<dbReference type="InterPro" id="IPR003609">
    <property type="entry name" value="Pan_app"/>
</dbReference>
<evidence type="ECO:0000259" key="2">
    <source>
        <dbReference type="PROSITE" id="PS50948"/>
    </source>
</evidence>
<keyword evidence="1" id="KW-1133">Transmembrane helix</keyword>
<dbReference type="EMBL" id="CAJNOK010014360">
    <property type="protein sequence ID" value="CAF1203147.1"/>
    <property type="molecule type" value="Genomic_DNA"/>
</dbReference>
<reference evidence="3" key="1">
    <citation type="submission" date="2021-02" db="EMBL/GenBank/DDBJ databases">
        <authorList>
            <person name="Nowell W R."/>
        </authorList>
    </citation>
    <scope>NUCLEOTIDE SEQUENCE</scope>
</reference>
<dbReference type="Proteomes" id="UP000677228">
    <property type="component" value="Unassembled WGS sequence"/>
</dbReference>